<evidence type="ECO:0000256" key="2">
    <source>
        <dbReference type="HAMAP-Rule" id="MF_01139"/>
    </source>
</evidence>
<evidence type="ECO:0000313" key="5">
    <source>
        <dbReference type="Proteomes" id="UP000183685"/>
    </source>
</evidence>
<comment type="similarity">
    <text evidence="2">Belongs to the UPP synthase family.</text>
</comment>
<dbReference type="PANTHER" id="PTHR10291">
    <property type="entry name" value="DEHYDRODOLICHYL DIPHOSPHATE SYNTHASE FAMILY MEMBER"/>
    <property type="match status" value="1"/>
</dbReference>
<dbReference type="InterPro" id="IPR001441">
    <property type="entry name" value="UPP_synth-like"/>
</dbReference>
<dbReference type="Gene3D" id="3.40.1180.10">
    <property type="entry name" value="Decaprenyl diphosphate synthase-like"/>
    <property type="match status" value="1"/>
</dbReference>
<organism evidence="4 5">
    <name type="scientific">Kordiimonas lacus</name>
    <dbReference type="NCBI Taxonomy" id="637679"/>
    <lineage>
        <taxon>Bacteria</taxon>
        <taxon>Pseudomonadati</taxon>
        <taxon>Pseudomonadota</taxon>
        <taxon>Alphaproteobacteria</taxon>
        <taxon>Kordiimonadales</taxon>
        <taxon>Kordiimonadaceae</taxon>
        <taxon>Kordiimonas</taxon>
    </lineage>
</organism>
<dbReference type="GO" id="GO:0008834">
    <property type="term" value="F:ditrans,polycis-undecaprenyl-diphosphate synthase [(2E,6E)-farnesyl-diphosphate specific] activity"/>
    <property type="evidence" value="ECO:0007669"/>
    <property type="project" value="TreeGrafter"/>
</dbReference>
<dbReference type="GO" id="GO:0016094">
    <property type="term" value="P:polyprenol biosynthetic process"/>
    <property type="evidence" value="ECO:0007669"/>
    <property type="project" value="TreeGrafter"/>
</dbReference>
<feature type="binding site" evidence="2">
    <location>
        <position position="25"/>
    </location>
    <ligand>
        <name>Mg(2+)</name>
        <dbReference type="ChEBI" id="CHEBI:18420"/>
    </ligand>
</feature>
<dbReference type="InterPro" id="IPR018520">
    <property type="entry name" value="UPP_synth-like_CS"/>
</dbReference>
<dbReference type="NCBIfam" id="NF011408">
    <property type="entry name" value="PRK14834.1"/>
    <property type="match status" value="1"/>
</dbReference>
<keyword evidence="2" id="KW-0479">Metal-binding</keyword>
<dbReference type="HAMAP" id="MF_01139">
    <property type="entry name" value="ISPT"/>
    <property type="match status" value="1"/>
</dbReference>
<sequence length="246" mass="27718">MVAQAQPIEEAPAAAPPKHVAIIMDGNGRWAAQKGKPRSAGHRRGAEAVREAIEGALDLGIGYLTLYAFSSENWNRPEDEVRDLMGLLKLYLNREVKTMHKQKVRLRVIGRRDKLSADIQKMIERAEDLTAENDRMTLVIALSYGSRDEILDAAQKLARRVASGEMAAEEITESVFENALTTHGLPDPDLIIRTSGEQRLSNFLLWQAAYSEFLFLDLLWPDFTKEAFAEAVSDFHNRDRRFGVRP</sequence>
<feature type="binding site" evidence="2">
    <location>
        <position position="74"/>
    </location>
    <ligand>
        <name>substrate</name>
    </ligand>
</feature>
<feature type="binding site" evidence="2">
    <location>
        <position position="42"/>
    </location>
    <ligand>
        <name>substrate</name>
    </ligand>
</feature>
<comment type="cofactor">
    <cofactor evidence="2">
        <name>Mg(2+)</name>
        <dbReference type="ChEBI" id="CHEBI:18420"/>
    </cofactor>
    <text evidence="2">Binds 2 magnesium ions per subunit.</text>
</comment>
<reference evidence="4 5" key="1">
    <citation type="submission" date="2016-10" db="EMBL/GenBank/DDBJ databases">
        <authorList>
            <person name="de Groot N.N."/>
        </authorList>
    </citation>
    <scope>NUCLEOTIDE SEQUENCE [LARGE SCALE GENOMIC DNA]</scope>
    <source>
        <strain evidence="4 5">CGMCC 1.9109</strain>
    </source>
</reference>
<dbReference type="PROSITE" id="PS01066">
    <property type="entry name" value="UPP_SYNTHASE"/>
    <property type="match status" value="1"/>
</dbReference>
<comment type="subunit">
    <text evidence="2">Homodimer.</text>
</comment>
<feature type="binding site" evidence="2">
    <location>
        <begin position="199"/>
        <end position="201"/>
    </location>
    <ligand>
        <name>substrate</name>
    </ligand>
</feature>
<keyword evidence="1 2" id="KW-0808">Transferase</keyword>
<feature type="coiled-coil region" evidence="3">
    <location>
        <begin position="112"/>
        <end position="139"/>
    </location>
</feature>
<dbReference type="OrthoDB" id="4191603at2"/>
<dbReference type="GO" id="GO:0005829">
    <property type="term" value="C:cytosol"/>
    <property type="evidence" value="ECO:0007669"/>
    <property type="project" value="TreeGrafter"/>
</dbReference>
<dbReference type="PANTHER" id="PTHR10291:SF0">
    <property type="entry name" value="DEHYDRODOLICHYL DIPHOSPHATE SYNTHASE 2"/>
    <property type="match status" value="1"/>
</dbReference>
<dbReference type="SUPFAM" id="SSF64005">
    <property type="entry name" value="Undecaprenyl diphosphate synthase"/>
    <property type="match status" value="1"/>
</dbReference>
<dbReference type="NCBIfam" id="NF011405">
    <property type="entry name" value="PRK14830.1"/>
    <property type="match status" value="1"/>
</dbReference>
<keyword evidence="2" id="KW-0460">Magnesium</keyword>
<dbReference type="EC" id="2.5.1.-" evidence="2"/>
<evidence type="ECO:0000256" key="3">
    <source>
        <dbReference type="SAM" id="Coils"/>
    </source>
</evidence>
<dbReference type="InterPro" id="IPR036424">
    <property type="entry name" value="UPP_synth-like_sf"/>
</dbReference>
<feature type="binding site" evidence="2">
    <location>
        <position position="76"/>
    </location>
    <ligand>
        <name>substrate</name>
    </ligand>
</feature>
<feature type="active site" description="Proton acceptor" evidence="2">
    <location>
        <position position="73"/>
    </location>
</feature>
<dbReference type="EMBL" id="FNAK01000002">
    <property type="protein sequence ID" value="SDD63440.1"/>
    <property type="molecule type" value="Genomic_DNA"/>
</dbReference>
<proteinExistence type="inferred from homology"/>
<comment type="function">
    <text evidence="2">Catalyzes the condensation of isopentenyl diphosphate (IPP) with allylic pyrophosphates generating different type of terpenoids.</text>
</comment>
<dbReference type="FunFam" id="3.40.1180.10:FF:000001">
    <property type="entry name" value="(2E,6E)-farnesyl-diphosphate-specific ditrans,polycis-undecaprenyl-diphosphate synthase"/>
    <property type="match status" value="1"/>
</dbReference>
<feature type="binding site" evidence="2">
    <location>
        <position position="212"/>
    </location>
    <ligand>
        <name>Mg(2+)</name>
        <dbReference type="ChEBI" id="CHEBI:18420"/>
    </ligand>
</feature>
<feature type="binding site" evidence="2">
    <location>
        <position position="38"/>
    </location>
    <ligand>
        <name>substrate</name>
    </ligand>
</feature>
<feature type="binding site" evidence="2">
    <location>
        <begin position="70"/>
        <end position="72"/>
    </location>
    <ligand>
        <name>substrate</name>
    </ligand>
</feature>
<dbReference type="Proteomes" id="UP000183685">
    <property type="component" value="Unassembled WGS sequence"/>
</dbReference>
<accession>A0A1G6WBW6</accession>
<dbReference type="Pfam" id="PF01255">
    <property type="entry name" value="Prenyltransf"/>
    <property type="match status" value="1"/>
</dbReference>
<evidence type="ECO:0000256" key="1">
    <source>
        <dbReference type="ARBA" id="ARBA00022679"/>
    </source>
</evidence>
<feature type="binding site" evidence="2">
    <location>
        <begin position="26"/>
        <end position="29"/>
    </location>
    <ligand>
        <name>substrate</name>
    </ligand>
</feature>
<feature type="binding site" evidence="2">
    <location>
        <position position="30"/>
    </location>
    <ligand>
        <name>substrate</name>
    </ligand>
</feature>
<gene>
    <name evidence="4" type="ORF">SAMN04488071_1055</name>
</gene>
<evidence type="ECO:0000313" key="4">
    <source>
        <dbReference type="EMBL" id="SDD63440.1"/>
    </source>
</evidence>
<dbReference type="AlphaFoldDB" id="A0A1G6WBW6"/>
<dbReference type="STRING" id="637679.GCA_001550055_02770"/>
<keyword evidence="5" id="KW-1185">Reference proteome</keyword>
<dbReference type="RefSeq" id="WP_068306083.1">
    <property type="nucleotide sequence ID" value="NZ_DAIOMO010000001.1"/>
</dbReference>
<name>A0A1G6WBW6_9PROT</name>
<dbReference type="GO" id="GO:0000287">
    <property type="term" value="F:magnesium ion binding"/>
    <property type="evidence" value="ECO:0007669"/>
    <property type="project" value="UniProtKB-UniRule"/>
</dbReference>
<keyword evidence="3" id="KW-0175">Coiled coil</keyword>
<dbReference type="NCBIfam" id="TIGR00055">
    <property type="entry name" value="uppS"/>
    <property type="match status" value="1"/>
</dbReference>
<feature type="active site" evidence="2">
    <location>
        <position position="25"/>
    </location>
</feature>
<dbReference type="CDD" id="cd00475">
    <property type="entry name" value="Cis_IPPS"/>
    <property type="match status" value="1"/>
</dbReference>
<protein>
    <recommendedName>
        <fullName evidence="2">Isoprenyl transferase</fullName>
        <ecNumber evidence="2">2.5.1.-</ecNumber>
    </recommendedName>
</protein>
<feature type="binding site" evidence="2">
    <location>
        <position position="193"/>
    </location>
    <ligand>
        <name>substrate</name>
    </ligand>
</feature>